<reference evidence="6" key="1">
    <citation type="submission" date="2025-08" db="UniProtKB">
        <authorList>
            <consortium name="RefSeq"/>
        </authorList>
    </citation>
    <scope>IDENTIFICATION</scope>
    <source>
        <strain evidence="6">J_2021</strain>
        <tissue evidence="6">Erythrocytes</tissue>
    </source>
</reference>
<dbReference type="InterPro" id="IPR007110">
    <property type="entry name" value="Ig-like_dom"/>
</dbReference>
<keyword evidence="3" id="KW-0472">Membrane</keyword>
<accession>A0A8J1L9T2</accession>
<evidence type="ECO:0000256" key="1">
    <source>
        <dbReference type="ARBA" id="ARBA00009633"/>
    </source>
</evidence>
<dbReference type="OrthoDB" id="9907157at2759"/>
<dbReference type="AlphaFoldDB" id="A0A8J1L9T2"/>
<dbReference type="Pfam" id="PF15005">
    <property type="entry name" value="IZUMO"/>
    <property type="match status" value="1"/>
</dbReference>
<evidence type="ECO:0000313" key="6">
    <source>
        <dbReference type="RefSeq" id="XP_041425390.1"/>
    </source>
</evidence>
<name>A0A8J1L9T2_XENLA</name>
<dbReference type="RefSeq" id="XP_041425390.1">
    <property type="nucleotide sequence ID" value="XM_041569456.1"/>
</dbReference>
<gene>
    <name evidence="6" type="primary">LOC108696643</name>
</gene>
<organism evidence="5 6">
    <name type="scientific">Xenopus laevis</name>
    <name type="common">African clawed frog</name>
    <dbReference type="NCBI Taxonomy" id="8355"/>
    <lineage>
        <taxon>Eukaryota</taxon>
        <taxon>Metazoa</taxon>
        <taxon>Chordata</taxon>
        <taxon>Craniata</taxon>
        <taxon>Vertebrata</taxon>
        <taxon>Euteleostomi</taxon>
        <taxon>Amphibia</taxon>
        <taxon>Batrachia</taxon>
        <taxon>Anura</taxon>
        <taxon>Pipoidea</taxon>
        <taxon>Pipidae</taxon>
        <taxon>Xenopodinae</taxon>
        <taxon>Xenopus</taxon>
        <taxon>Xenopus</taxon>
    </lineage>
</organism>
<dbReference type="GeneID" id="108696643"/>
<keyword evidence="3" id="KW-0812">Transmembrane</keyword>
<proteinExistence type="inferred from homology"/>
<dbReference type="PROSITE" id="PS50835">
    <property type="entry name" value="IG_LIKE"/>
    <property type="match status" value="1"/>
</dbReference>
<dbReference type="InterPro" id="IPR029389">
    <property type="entry name" value="IZUMO"/>
</dbReference>
<dbReference type="Gene3D" id="2.60.40.10">
    <property type="entry name" value="Immunoglobulins"/>
    <property type="match status" value="1"/>
</dbReference>
<feature type="domain" description="Ig-like" evidence="4">
    <location>
        <begin position="235"/>
        <end position="324"/>
    </location>
</feature>
<keyword evidence="3" id="KW-1133">Transmembrane helix</keyword>
<evidence type="ECO:0000256" key="2">
    <source>
        <dbReference type="ARBA" id="ARBA00022729"/>
    </source>
</evidence>
<sequence length="412" mass="46838">MTSQCRLLIVCNLISAEHFAGSFDGRTSKISFYYLTMNILILLILFFNQITPTVTLLSCLKCSKDSEQATENFFKYLETENWYSRREYETLITFFTNEQKDMAKHDTRKLDYFGMSDLAETYGNILKSMEASRLNGKDLLGFMEIKLQELKVKVDNIFNSYENERVCPNLKNGSNCGVLEQKVIDCSTCNHQTLLCVGGTNENKCDEMVAKCPMCVCIDGSCFHKKTKKKCNACPGYFNCLNEVLKCSTHQIEIHEGEDLAFECNFKFLGNIEEEIEYVYDKRHNFQIHPLKTGSKSNYAKPFATSQDSGHYTCTARSKESKFPFAREDFIVKVKSESGSRSMDVPDPAFAPKVANGGINEEDKEDPFEFTIMIVAMAATVIVISIFAIILIVYIKVKRAPNNTEENEFGNV</sequence>
<keyword evidence="2" id="KW-0732">Signal</keyword>
<feature type="transmembrane region" description="Helical" evidence="3">
    <location>
        <begin position="32"/>
        <end position="50"/>
    </location>
</feature>
<protein>
    <submittedName>
        <fullName evidence="6">Uncharacterized protein LOC108696643 isoform X1</fullName>
    </submittedName>
</protein>
<keyword evidence="5" id="KW-1185">Reference proteome</keyword>
<feature type="transmembrane region" description="Helical" evidence="3">
    <location>
        <begin position="370"/>
        <end position="395"/>
    </location>
</feature>
<dbReference type="InterPro" id="IPR013783">
    <property type="entry name" value="Ig-like_fold"/>
</dbReference>
<dbReference type="Proteomes" id="UP000186698">
    <property type="component" value="Chromosome 7L"/>
</dbReference>
<comment type="similarity">
    <text evidence="1">Belongs to the Izumo family.</text>
</comment>
<evidence type="ECO:0000256" key="3">
    <source>
        <dbReference type="SAM" id="Phobius"/>
    </source>
</evidence>
<evidence type="ECO:0000259" key="4">
    <source>
        <dbReference type="PROSITE" id="PS50835"/>
    </source>
</evidence>
<evidence type="ECO:0000313" key="5">
    <source>
        <dbReference type="Proteomes" id="UP000186698"/>
    </source>
</evidence>